<name>A0A069PGK1_9BURK</name>
<keyword evidence="1" id="KW-0812">Transmembrane</keyword>
<evidence type="ECO:0000313" key="3">
    <source>
        <dbReference type="Proteomes" id="UP000027466"/>
    </source>
</evidence>
<dbReference type="AlphaFoldDB" id="A0A069PGK1"/>
<feature type="transmembrane region" description="Helical" evidence="1">
    <location>
        <begin position="113"/>
        <end position="131"/>
    </location>
</feature>
<reference evidence="2 3" key="1">
    <citation type="submission" date="2014-03" db="EMBL/GenBank/DDBJ databases">
        <title>Draft Genome Sequences of Four Burkholderia Strains.</title>
        <authorList>
            <person name="Liu X.Y."/>
            <person name="Li C.X."/>
            <person name="Xu J.H."/>
        </authorList>
    </citation>
    <scope>NUCLEOTIDE SEQUENCE [LARGE SCALE GENOMIC DNA]</scope>
    <source>
        <strain evidence="2 3">DSM 50014</strain>
    </source>
</reference>
<evidence type="ECO:0000256" key="1">
    <source>
        <dbReference type="SAM" id="Phobius"/>
    </source>
</evidence>
<keyword evidence="1" id="KW-0472">Membrane</keyword>
<keyword evidence="3" id="KW-1185">Reference proteome</keyword>
<dbReference type="Proteomes" id="UP000027466">
    <property type="component" value="Unassembled WGS sequence"/>
</dbReference>
<sequence>MKSIPVPGGRPDGRPRPPGIPPFVTFWRALLGYVAAVSSAASSCFPLLDLGRALRGETPAFLRPEMPFIDCICRFLTFEFGAILAALGFASLWILPMYVIGMVLARLSGMRRWIYFVTLGTVLAIALPYVARASRMPLSALGIQVVDLRLAVVSMPVGVIGGVVCWLVLLATYRDFSKQPGDSRTVYARFANLPDVCIDMLDKRSDP</sequence>
<organism evidence="2 3">
    <name type="scientific">Caballeronia glathei</name>
    <dbReference type="NCBI Taxonomy" id="60547"/>
    <lineage>
        <taxon>Bacteria</taxon>
        <taxon>Pseudomonadati</taxon>
        <taxon>Pseudomonadota</taxon>
        <taxon>Betaproteobacteria</taxon>
        <taxon>Burkholderiales</taxon>
        <taxon>Burkholderiaceae</taxon>
        <taxon>Caballeronia</taxon>
    </lineage>
</organism>
<feature type="transmembrane region" description="Helical" evidence="1">
    <location>
        <begin position="80"/>
        <end position="101"/>
    </location>
</feature>
<gene>
    <name evidence="2" type="ORF">BG61_36280</name>
</gene>
<proteinExistence type="predicted"/>
<evidence type="ECO:0000313" key="2">
    <source>
        <dbReference type="EMBL" id="KDR38979.1"/>
    </source>
</evidence>
<dbReference type="EMBL" id="JFHC01000070">
    <property type="protein sequence ID" value="KDR38979.1"/>
    <property type="molecule type" value="Genomic_DNA"/>
</dbReference>
<comment type="caution">
    <text evidence="2">The sequence shown here is derived from an EMBL/GenBank/DDBJ whole genome shotgun (WGS) entry which is preliminary data.</text>
</comment>
<keyword evidence="1" id="KW-1133">Transmembrane helix</keyword>
<dbReference type="RefSeq" id="WP_035942558.1">
    <property type="nucleotide sequence ID" value="NZ_CADFFX010000005.1"/>
</dbReference>
<protein>
    <submittedName>
        <fullName evidence="2">Uncharacterized protein</fullName>
    </submittedName>
</protein>
<accession>A0A069PGK1</accession>
<feature type="transmembrane region" description="Helical" evidence="1">
    <location>
        <begin position="151"/>
        <end position="173"/>
    </location>
</feature>